<evidence type="ECO:0000313" key="6">
    <source>
        <dbReference type="EMBL" id="VVM07092.1"/>
    </source>
</evidence>
<feature type="repeat" description="TPR" evidence="3">
    <location>
        <begin position="420"/>
        <end position="453"/>
    </location>
</feature>
<proteinExistence type="predicted"/>
<keyword evidence="7" id="KW-1185">Reference proteome</keyword>
<dbReference type="AlphaFoldDB" id="A0A5E6MDP2"/>
<dbReference type="SUPFAM" id="SSF50494">
    <property type="entry name" value="Trypsin-like serine proteases"/>
    <property type="match status" value="1"/>
</dbReference>
<feature type="repeat" description="TPR" evidence="3">
    <location>
        <begin position="454"/>
        <end position="487"/>
    </location>
</feature>
<feature type="signal peptide" evidence="4">
    <location>
        <begin position="1"/>
        <end position="22"/>
    </location>
</feature>
<keyword evidence="1" id="KW-0677">Repeat</keyword>
<feature type="repeat" description="TPR" evidence="3">
    <location>
        <begin position="250"/>
        <end position="283"/>
    </location>
</feature>
<sequence>MKHAIWTICGVLLLLTAARARAESATQVFERVAPSVVVVLSLDPAGKRVALGSGVAIAPGVVATNCHVIRDGASCMVRYHGQDYPARLLNSDWRRDVCSLEVPGLPAPPVMLGDTASLKVGVTVYAVGAPKGLELTLSQGIVSSLRDLEDGRFIQTTAAISHGSSGGGLFDDQGRLLGLTSFYVGGGQQLNFALPVEWIGTLPQRSVRLPAQGLSEAEWITRSLALEAKEDWHGFLTVSQAWVKAQPDCAIAWGALGAAYVGTHQYAQAIEAYRQALKINPQLAVAWAFLGQTYERAGRYAEAIEAYHRALKVAPEIAETWYRLGLAYGRISQYDQAIEAFRQALTINPQYAEAWCGLGAAYSDSDRDAQAIEPYRQALKINPQYAVAWYALGVAYRSIGQYAQAIEAYRRALKINPQDAEVWSGLGIAYGAAGQHADAIEACRQALKINPQDPKAWLSLGLAYKLAGERDRVIEVYQELKTLSPDLADKLFNLAIAPR</sequence>
<feature type="chain" id="PRO_5022787457" evidence="4">
    <location>
        <begin position="23"/>
        <end position="499"/>
    </location>
</feature>
<dbReference type="InterPro" id="IPR009003">
    <property type="entry name" value="Peptidase_S1_PA"/>
</dbReference>
<dbReference type="GO" id="GO:0004252">
    <property type="term" value="F:serine-type endopeptidase activity"/>
    <property type="evidence" value="ECO:0007669"/>
    <property type="project" value="InterPro"/>
</dbReference>
<dbReference type="Pfam" id="PF25063">
    <property type="entry name" value="ARM_TT21_C"/>
    <property type="match status" value="1"/>
</dbReference>
<dbReference type="PROSITE" id="PS50005">
    <property type="entry name" value="TPR"/>
    <property type="match status" value="7"/>
</dbReference>
<dbReference type="PANTHER" id="PTHR44943">
    <property type="entry name" value="CELLULOSE SYNTHASE OPERON PROTEIN C"/>
    <property type="match status" value="1"/>
</dbReference>
<evidence type="ECO:0000313" key="7">
    <source>
        <dbReference type="Proteomes" id="UP000334923"/>
    </source>
</evidence>
<dbReference type="SUPFAM" id="SSF48439">
    <property type="entry name" value="Protein prenylyltransferase"/>
    <property type="match status" value="1"/>
</dbReference>
<name>A0A5E6MDP2_9BACT</name>
<evidence type="ECO:0000256" key="3">
    <source>
        <dbReference type="PROSITE-ProRule" id="PRU00339"/>
    </source>
</evidence>
<dbReference type="Pfam" id="PF13176">
    <property type="entry name" value="TPR_7"/>
    <property type="match status" value="1"/>
</dbReference>
<dbReference type="EMBL" id="CABFVA020000081">
    <property type="protein sequence ID" value="VVM07092.1"/>
    <property type="molecule type" value="Genomic_DNA"/>
</dbReference>
<keyword evidence="4" id="KW-0732">Signal</keyword>
<keyword evidence="6" id="KW-0378">Hydrolase</keyword>
<accession>A0A5E6MDP2</accession>
<dbReference type="InterPro" id="IPR056834">
    <property type="entry name" value="ARM_TT21_C"/>
</dbReference>
<evidence type="ECO:0000256" key="4">
    <source>
        <dbReference type="SAM" id="SignalP"/>
    </source>
</evidence>
<evidence type="ECO:0000259" key="5">
    <source>
        <dbReference type="Pfam" id="PF25063"/>
    </source>
</evidence>
<dbReference type="OrthoDB" id="9758917at2"/>
<dbReference type="PROSITE" id="PS50293">
    <property type="entry name" value="TPR_REGION"/>
    <property type="match status" value="6"/>
</dbReference>
<dbReference type="InterPro" id="IPR019734">
    <property type="entry name" value="TPR_rpt"/>
</dbReference>
<dbReference type="InterPro" id="IPR011990">
    <property type="entry name" value="TPR-like_helical_dom_sf"/>
</dbReference>
<organism evidence="6 7">
    <name type="scientific">Methylacidimicrobium tartarophylax</name>
    <dbReference type="NCBI Taxonomy" id="1041768"/>
    <lineage>
        <taxon>Bacteria</taxon>
        <taxon>Pseudomonadati</taxon>
        <taxon>Verrucomicrobiota</taxon>
        <taxon>Methylacidimicrobium</taxon>
    </lineage>
</organism>
<evidence type="ECO:0000256" key="1">
    <source>
        <dbReference type="ARBA" id="ARBA00022737"/>
    </source>
</evidence>
<dbReference type="PRINTS" id="PR00834">
    <property type="entry name" value="PROTEASES2C"/>
</dbReference>
<feature type="repeat" description="TPR" evidence="3">
    <location>
        <begin position="352"/>
        <end position="385"/>
    </location>
</feature>
<dbReference type="InterPro" id="IPR051685">
    <property type="entry name" value="Ycf3/AcsC/BcsC/TPR_MFPF"/>
</dbReference>
<dbReference type="RefSeq" id="WP_142660388.1">
    <property type="nucleotide sequence ID" value="NZ_CABFVA020000081.1"/>
</dbReference>
<dbReference type="InterPro" id="IPR001940">
    <property type="entry name" value="Peptidase_S1C"/>
</dbReference>
<feature type="domain" description="Tetratricopeptide repeat protein 21A/21B C-terminal ARM" evidence="5">
    <location>
        <begin position="248"/>
        <end position="352"/>
    </location>
</feature>
<dbReference type="Pfam" id="PF13365">
    <property type="entry name" value="Trypsin_2"/>
    <property type="match status" value="1"/>
</dbReference>
<dbReference type="Gene3D" id="2.40.10.120">
    <property type="match status" value="1"/>
</dbReference>
<dbReference type="Proteomes" id="UP000334923">
    <property type="component" value="Unassembled WGS sequence"/>
</dbReference>
<reference evidence="6 7" key="1">
    <citation type="submission" date="2019-09" db="EMBL/GenBank/DDBJ databases">
        <authorList>
            <person name="Cremers G."/>
        </authorList>
    </citation>
    <scope>NUCLEOTIDE SEQUENCE [LARGE SCALE GENOMIC DNA]</scope>
    <source>
        <strain evidence="6">4A</strain>
    </source>
</reference>
<dbReference type="SMART" id="SM00028">
    <property type="entry name" value="TPR"/>
    <property type="match status" value="7"/>
</dbReference>
<keyword evidence="6" id="KW-0645">Protease</keyword>
<keyword evidence="2 3" id="KW-0802">TPR repeat</keyword>
<feature type="repeat" description="TPR" evidence="3">
    <location>
        <begin position="318"/>
        <end position="351"/>
    </location>
</feature>
<dbReference type="GO" id="GO:0006508">
    <property type="term" value="P:proteolysis"/>
    <property type="evidence" value="ECO:0007669"/>
    <property type="project" value="UniProtKB-KW"/>
</dbReference>
<protein>
    <submittedName>
        <fullName evidence="6">Serine protease HtrA</fullName>
    </submittedName>
</protein>
<dbReference type="Gene3D" id="1.25.40.10">
    <property type="entry name" value="Tetratricopeptide repeat domain"/>
    <property type="match status" value="4"/>
</dbReference>
<dbReference type="Pfam" id="PF13432">
    <property type="entry name" value="TPR_16"/>
    <property type="match status" value="1"/>
</dbReference>
<feature type="repeat" description="TPR" evidence="3">
    <location>
        <begin position="386"/>
        <end position="419"/>
    </location>
</feature>
<dbReference type="PANTHER" id="PTHR44943:SF4">
    <property type="entry name" value="TPR REPEAT-CONTAINING PROTEIN MJ0798"/>
    <property type="match status" value="1"/>
</dbReference>
<evidence type="ECO:0000256" key="2">
    <source>
        <dbReference type="ARBA" id="ARBA00022803"/>
    </source>
</evidence>
<feature type="repeat" description="TPR" evidence="3">
    <location>
        <begin position="284"/>
        <end position="317"/>
    </location>
</feature>
<gene>
    <name evidence="6" type="primary">htrA</name>
    <name evidence="6" type="ORF">MAMT_01557</name>
</gene>